<reference evidence="9" key="1">
    <citation type="submission" date="2020-05" db="EMBL/GenBank/DDBJ databases">
        <authorList>
            <person name="Chiriac C."/>
            <person name="Salcher M."/>
            <person name="Ghai R."/>
            <person name="Kavagutti S V."/>
        </authorList>
    </citation>
    <scope>NUCLEOTIDE SEQUENCE</scope>
</reference>
<evidence type="ECO:0000256" key="7">
    <source>
        <dbReference type="ARBA" id="ARBA00048791"/>
    </source>
</evidence>
<dbReference type="PIRSF" id="PIRSF001357">
    <property type="entry name" value="DeoC"/>
    <property type="match status" value="1"/>
</dbReference>
<evidence type="ECO:0000256" key="5">
    <source>
        <dbReference type="ARBA" id="ARBA00023270"/>
    </source>
</evidence>
<dbReference type="EMBL" id="CAEZWD010000011">
    <property type="protein sequence ID" value="CAB4642671.1"/>
    <property type="molecule type" value="Genomic_DNA"/>
</dbReference>
<proteinExistence type="inferred from homology"/>
<dbReference type="InterPro" id="IPR013785">
    <property type="entry name" value="Aldolase_TIM"/>
</dbReference>
<keyword evidence="3" id="KW-0963">Cytoplasm</keyword>
<dbReference type="Pfam" id="PF01791">
    <property type="entry name" value="DeoC"/>
    <property type="match status" value="1"/>
</dbReference>
<dbReference type="CDD" id="cd00959">
    <property type="entry name" value="DeoC"/>
    <property type="match status" value="1"/>
</dbReference>
<dbReference type="PANTHER" id="PTHR10889">
    <property type="entry name" value="DEOXYRIBOSE-PHOSPHATE ALDOLASE"/>
    <property type="match status" value="1"/>
</dbReference>
<name>A0A6J6KAS2_9ZZZZ</name>
<keyword evidence="5" id="KW-0704">Schiff base</keyword>
<dbReference type="PANTHER" id="PTHR10889:SF1">
    <property type="entry name" value="DEOXYRIBOSE-PHOSPHATE ALDOLASE"/>
    <property type="match status" value="1"/>
</dbReference>
<dbReference type="GO" id="GO:0005737">
    <property type="term" value="C:cytoplasm"/>
    <property type="evidence" value="ECO:0007669"/>
    <property type="project" value="InterPro"/>
</dbReference>
<protein>
    <recommendedName>
        <fullName evidence="2">deoxyribose-phosphate aldolase</fullName>
        <ecNumber evidence="2">4.1.2.4</ecNumber>
    </recommendedName>
    <alternativeName>
        <fullName evidence="6">2-deoxy-D-ribose 5-phosphate aldolase</fullName>
    </alternativeName>
</protein>
<evidence type="ECO:0000256" key="6">
    <source>
        <dbReference type="ARBA" id="ARBA00032755"/>
    </source>
</evidence>
<dbReference type="AlphaFoldDB" id="A0A6J6KAS2"/>
<dbReference type="GO" id="GO:0004139">
    <property type="term" value="F:deoxyribose-phosphate aldolase activity"/>
    <property type="evidence" value="ECO:0007669"/>
    <property type="project" value="UniProtKB-EC"/>
</dbReference>
<dbReference type="Gene3D" id="3.20.20.70">
    <property type="entry name" value="Aldolase class I"/>
    <property type="match status" value="1"/>
</dbReference>
<dbReference type="SMART" id="SM01133">
    <property type="entry name" value="DeoC"/>
    <property type="match status" value="1"/>
</dbReference>
<evidence type="ECO:0000256" key="2">
    <source>
        <dbReference type="ARBA" id="ARBA00012515"/>
    </source>
</evidence>
<dbReference type="EMBL" id="CAEZWI010000015">
    <property type="protein sequence ID" value="CAB4646316.1"/>
    <property type="molecule type" value="Genomic_DNA"/>
</dbReference>
<dbReference type="EC" id="4.1.2.4" evidence="2"/>
<dbReference type="GO" id="GO:0016052">
    <property type="term" value="P:carbohydrate catabolic process"/>
    <property type="evidence" value="ECO:0007669"/>
    <property type="project" value="TreeGrafter"/>
</dbReference>
<evidence type="ECO:0000256" key="3">
    <source>
        <dbReference type="ARBA" id="ARBA00022490"/>
    </source>
</evidence>
<keyword evidence="4" id="KW-0456">Lyase</keyword>
<dbReference type="NCBIfam" id="TIGR00126">
    <property type="entry name" value="deoC"/>
    <property type="match status" value="1"/>
</dbReference>
<dbReference type="InterPro" id="IPR002915">
    <property type="entry name" value="DeoC/FbaB/LacD_aldolase"/>
</dbReference>
<dbReference type="SUPFAM" id="SSF51569">
    <property type="entry name" value="Aldolase"/>
    <property type="match status" value="1"/>
</dbReference>
<dbReference type="FunFam" id="3.20.20.70:FF:000044">
    <property type="entry name" value="Deoxyribose-phosphate aldolase"/>
    <property type="match status" value="1"/>
</dbReference>
<dbReference type="InterPro" id="IPR028581">
    <property type="entry name" value="DeoC_typeI"/>
</dbReference>
<sequence length="223" mass="23058">MDRNQLAKMIDHTLLKPEATDADVIALCAEATELGTFSVCVSPTFVSLAAANVSNGVKVATVCGFPSGKHEAEIKAAEAKLSVSQGAYEVDMVIDVGRAIMGDWDYLEAEVSAVRKATGNALLKVILETAALTDEQIAKACQRCESAGADFVKTATGFHPAGGADVRAIKIMHETVGGRLGVKASGGIRDIAFATELINAGATRLGLSSSRAILDGVTATGSY</sequence>
<comment type="catalytic activity">
    <reaction evidence="7">
        <text>2-deoxy-D-ribose 5-phosphate = D-glyceraldehyde 3-phosphate + acetaldehyde</text>
        <dbReference type="Rhea" id="RHEA:12821"/>
        <dbReference type="ChEBI" id="CHEBI:15343"/>
        <dbReference type="ChEBI" id="CHEBI:59776"/>
        <dbReference type="ChEBI" id="CHEBI:62877"/>
        <dbReference type="EC" id="4.1.2.4"/>
    </reaction>
</comment>
<evidence type="ECO:0000256" key="4">
    <source>
        <dbReference type="ARBA" id="ARBA00023239"/>
    </source>
</evidence>
<evidence type="ECO:0000256" key="1">
    <source>
        <dbReference type="ARBA" id="ARBA00010936"/>
    </source>
</evidence>
<gene>
    <name evidence="8" type="ORF">UFOPK2171_00191</name>
    <name evidence="9" type="ORF">UFOPK2237_00237</name>
</gene>
<evidence type="ECO:0000313" key="8">
    <source>
        <dbReference type="EMBL" id="CAB4642671.1"/>
    </source>
</evidence>
<comment type="similarity">
    <text evidence="1">Belongs to the DeoC/FbaB aldolase family. DeoC type 1 subfamily.</text>
</comment>
<dbReference type="HAMAP" id="MF_00114">
    <property type="entry name" value="DeoC_type1"/>
    <property type="match status" value="1"/>
</dbReference>
<dbReference type="GO" id="GO:0009264">
    <property type="term" value="P:deoxyribonucleotide catabolic process"/>
    <property type="evidence" value="ECO:0007669"/>
    <property type="project" value="InterPro"/>
</dbReference>
<dbReference type="InterPro" id="IPR011343">
    <property type="entry name" value="DeoC"/>
</dbReference>
<accession>A0A6J6KAS2</accession>
<organism evidence="9">
    <name type="scientific">freshwater metagenome</name>
    <dbReference type="NCBI Taxonomy" id="449393"/>
    <lineage>
        <taxon>unclassified sequences</taxon>
        <taxon>metagenomes</taxon>
        <taxon>ecological metagenomes</taxon>
    </lineage>
</organism>
<evidence type="ECO:0000313" key="9">
    <source>
        <dbReference type="EMBL" id="CAB4646316.1"/>
    </source>
</evidence>